<accession>H2J2D5</accession>
<dbReference type="AlphaFoldDB" id="H2J2D5"/>
<dbReference type="EMBL" id="CP003246">
    <property type="protein sequence ID" value="AEX54752.1"/>
    <property type="molecule type" value="Genomic_DNA"/>
</dbReference>
<reference evidence="3" key="2">
    <citation type="submission" date="2012-01" db="EMBL/GenBank/DDBJ databases">
        <title>Complete sequence of plasmid 2 of Rahnella aquatilis CIP 78.65.</title>
        <authorList>
            <person name="Lucas S."/>
            <person name="Han J."/>
            <person name="Lapidus A."/>
            <person name="Cheng J.-F."/>
            <person name="Goodwin L."/>
            <person name="Pitluck S."/>
            <person name="Peters L."/>
            <person name="Ovchinnikova G."/>
            <person name="Held B."/>
            <person name="Detter J.C."/>
            <person name="Han C."/>
            <person name="Tapia R."/>
            <person name="Land M."/>
            <person name="Hauser L."/>
            <person name="Kyrpides N."/>
            <person name="Ivanova N."/>
            <person name="Pagani I."/>
            <person name="Sobecky P."/>
            <person name="Martinez R."/>
            <person name="Woyke T."/>
        </authorList>
    </citation>
    <scope>NUCLEOTIDE SEQUENCE [LARGE SCALE GENOMIC DNA]</scope>
    <source>
        <strain evidence="3">ATCC 33071 / DSM 4594 / JCM 1683 / NBRC 105701 / NCIMB 13365 / CIP 78.65</strain>
        <plasmid evidence="3">pRahaq202</plasmid>
    </source>
</reference>
<dbReference type="Proteomes" id="UP000009010">
    <property type="component" value="Plasmid pRahaq202"/>
</dbReference>
<protein>
    <submittedName>
        <fullName evidence="2">Uncharacterized protein</fullName>
    </submittedName>
</protein>
<proteinExistence type="predicted"/>
<feature type="transmembrane region" description="Helical" evidence="1">
    <location>
        <begin position="92"/>
        <end position="113"/>
    </location>
</feature>
<keyword evidence="1" id="KW-0472">Membrane</keyword>
<feature type="transmembrane region" description="Helical" evidence="1">
    <location>
        <begin position="54"/>
        <end position="80"/>
    </location>
</feature>
<name>H2J2D5_RAHAC</name>
<keyword evidence="3" id="KW-1185">Reference proteome</keyword>
<dbReference type="HOGENOM" id="CLU_2013385_0_0_6"/>
<dbReference type="RefSeq" id="WP_014333861.1">
    <property type="nucleotide sequence ID" value="NC_016819.1"/>
</dbReference>
<dbReference type="KEGG" id="raq:Rahaq2_5045"/>
<evidence type="ECO:0000313" key="2">
    <source>
        <dbReference type="EMBL" id="AEX54752.1"/>
    </source>
</evidence>
<gene>
    <name evidence="2" type="ordered locus">Rahaq2_5045</name>
</gene>
<evidence type="ECO:0000256" key="1">
    <source>
        <dbReference type="SAM" id="Phobius"/>
    </source>
</evidence>
<reference evidence="2 3" key="1">
    <citation type="journal article" date="2012" name="J. Bacteriol.">
        <title>Complete Genome Sequence of Rahnella aquatilis CIP 78.65.</title>
        <authorList>
            <person name="Martinez R.J."/>
            <person name="Bruce D."/>
            <person name="Detter C."/>
            <person name="Goodwin L.A."/>
            <person name="Han J."/>
            <person name="Han C.S."/>
            <person name="Held B."/>
            <person name="Land M.L."/>
            <person name="Mikhailova N."/>
            <person name="Nolan M."/>
            <person name="Pennacchio L."/>
            <person name="Pitluck S."/>
            <person name="Tapia R."/>
            <person name="Woyke T."/>
            <person name="Sobecky P.A."/>
        </authorList>
    </citation>
    <scope>NUCLEOTIDE SEQUENCE [LARGE SCALE GENOMIC DNA]</scope>
    <source>
        <strain evidence="3">ATCC 33071 / DSM 4594 / JCM 1683 / NBRC 105701 / NCIMB 13365 / CIP 78.65</strain>
        <plasmid evidence="2">pRahaq202</plasmid>
    </source>
</reference>
<keyword evidence="1" id="KW-0812">Transmembrane</keyword>
<keyword evidence="1" id="KW-1133">Transmembrane helix</keyword>
<keyword evidence="2" id="KW-0614">Plasmid</keyword>
<evidence type="ECO:0000313" key="3">
    <source>
        <dbReference type="Proteomes" id="UP000009010"/>
    </source>
</evidence>
<sequence length="123" mass="13227">MRLLTKSEVENISGGYNGNGPSSGMTDGGGVVSGSSGGSSFYLTLVCMKKSSPVFIFVTTFFCGLLTFAILSRIGVYFTFSILEIPLWLANWIAGVAMIVGLVRIVEIIYYVLLPKISGRLKN</sequence>
<geneLocation type="plasmid" evidence="2 3">
    <name>pRahaq202</name>
</geneLocation>
<organism evidence="2 3">
    <name type="scientific">Rahnella aquatilis (strain ATCC 33071 / DSM 4594 / JCM 1683 / NBRC 105701 / NCIMB 13365 / CIP 78.65)</name>
    <dbReference type="NCBI Taxonomy" id="745277"/>
    <lineage>
        <taxon>Bacteria</taxon>
        <taxon>Pseudomonadati</taxon>
        <taxon>Pseudomonadota</taxon>
        <taxon>Gammaproteobacteria</taxon>
        <taxon>Enterobacterales</taxon>
        <taxon>Yersiniaceae</taxon>
        <taxon>Rahnella</taxon>
    </lineage>
</organism>